<organism evidence="2 3">
    <name type="scientific">Corynebacterium pseudotuberculosis 258</name>
    <dbReference type="NCBI Taxonomy" id="1168865"/>
    <lineage>
        <taxon>Bacteria</taxon>
        <taxon>Bacillati</taxon>
        <taxon>Actinomycetota</taxon>
        <taxon>Actinomycetes</taxon>
        <taxon>Mycobacteriales</taxon>
        <taxon>Corynebacteriaceae</taxon>
        <taxon>Corynebacterium</taxon>
    </lineage>
</organism>
<proteinExistence type="predicted"/>
<accession>A0AAX1FK89</accession>
<evidence type="ECO:0008006" key="4">
    <source>
        <dbReference type="Google" id="ProtNLM"/>
    </source>
</evidence>
<evidence type="ECO:0000313" key="2">
    <source>
        <dbReference type="EMBL" id="QGW56966.1"/>
    </source>
</evidence>
<dbReference type="Gene3D" id="1.10.30.50">
    <property type="match status" value="1"/>
</dbReference>
<evidence type="ECO:0000256" key="1">
    <source>
        <dbReference type="SAM" id="MobiDB-lite"/>
    </source>
</evidence>
<sequence>MSERPTEGGAKNHIATRLHPTSTAVQYPDDSTTQLTKEITISQVKKSFSELREFYALEGKCLCKTCFDVIDFDVFPNDKNGNRGKAGECQSCQNERQRNRSRKHFGMQGRLDSGKKRFRRNHKRVYSFTPEELEKYMTKKRRADIKRCYYTGIPLQIGNPADASTFLELDHVKPMSAKRSTHSVSNVVPATKAFNQYKRDKRAVEAVLTAPDEEGLRATQCYVGLAEGVCGVDIYGNPTAPAIIEGWSKGDSPAITIFIPEDEAGGGDQ</sequence>
<evidence type="ECO:0000313" key="3">
    <source>
        <dbReference type="Proteomes" id="UP000006465"/>
    </source>
</evidence>
<dbReference type="KEGG" id="coe:CP258_08365"/>
<name>A0AAX1FK89_CORPS</name>
<dbReference type="EMBL" id="CP003540">
    <property type="protein sequence ID" value="QGW56966.1"/>
    <property type="molecule type" value="Genomic_DNA"/>
</dbReference>
<reference evidence="2 3" key="1">
    <citation type="journal article" date="2013" name="J. Biotechnol.">
        <title>Genome sequence of Corynebacterium pseudotuberculosis biovar equi strain 258 and prediction of antigenic targets to improve biotechnological vaccine production.</title>
        <authorList>
            <person name="Soares S.C."/>
            <person name="Trost E."/>
            <person name="Ramos R.T."/>
            <person name="Carneiro A.R."/>
            <person name="Santos A.R."/>
            <person name="Pinto A.C."/>
            <person name="Barbosa E."/>
            <person name="Aburjaile F."/>
            <person name="Ali A."/>
            <person name="Diniz C.A."/>
            <person name="Hassan S.S."/>
            <person name="Fiaux K."/>
            <person name="Guimaraes L.C."/>
            <person name="Bakhtiar S.M."/>
            <person name="Pereira U."/>
            <person name="Almeida S.S."/>
            <person name="Abreu V.A."/>
            <person name="Rocha F.S."/>
            <person name="Dorella F.A."/>
            <person name="Miyoshi A."/>
            <person name="Silva A."/>
            <person name="Azevedo V."/>
            <person name="Tauch A."/>
        </authorList>
    </citation>
    <scope>NUCLEOTIDE SEQUENCE [LARGE SCALE GENOMIC DNA]</scope>
    <source>
        <strain evidence="2 3">258</strain>
    </source>
</reference>
<protein>
    <recommendedName>
        <fullName evidence="4">HNH nuclease domain-containing protein</fullName>
    </recommendedName>
</protein>
<feature type="compositionally biased region" description="Polar residues" evidence="1">
    <location>
        <begin position="19"/>
        <end position="30"/>
    </location>
</feature>
<gene>
    <name evidence="2" type="ORF">CP258_08365</name>
</gene>
<dbReference type="AlphaFoldDB" id="A0AAX1FK89"/>
<feature type="region of interest" description="Disordered" evidence="1">
    <location>
        <begin position="1"/>
        <end position="30"/>
    </location>
</feature>
<dbReference type="Proteomes" id="UP000006465">
    <property type="component" value="Chromosome"/>
</dbReference>